<evidence type="ECO:0000256" key="2">
    <source>
        <dbReference type="ARBA" id="ARBA00022490"/>
    </source>
</evidence>
<evidence type="ECO:0000256" key="1">
    <source>
        <dbReference type="ARBA" id="ARBA00004514"/>
    </source>
</evidence>
<dbReference type="EMBL" id="JPVP01000057">
    <property type="protein sequence ID" value="KGR83809.1"/>
    <property type="molecule type" value="Genomic_DNA"/>
</dbReference>
<evidence type="ECO:0000313" key="10">
    <source>
        <dbReference type="Proteomes" id="UP000030437"/>
    </source>
</evidence>
<keyword evidence="8" id="KW-0175">Coiled coil</keyword>
<gene>
    <name evidence="9" type="ORF">CD32_13990</name>
</gene>
<evidence type="ECO:0000256" key="5">
    <source>
        <dbReference type="ARBA" id="ARBA00093765"/>
    </source>
</evidence>
<dbReference type="Proteomes" id="UP000030437">
    <property type="component" value="Unassembled WGS sequence"/>
</dbReference>
<dbReference type="eggNOG" id="ENOG5032XH6">
    <property type="taxonomic scope" value="Bacteria"/>
</dbReference>
<protein>
    <recommendedName>
        <fullName evidence="7">Flagellar protein FliT</fullName>
    </recommendedName>
</protein>
<dbReference type="InterPro" id="IPR008622">
    <property type="entry name" value="FliT"/>
</dbReference>
<reference evidence="9 10" key="1">
    <citation type="submission" date="2014-02" db="EMBL/GenBank/DDBJ databases">
        <title>Draft genome sequence of Lysinibacillus odysseyi NBRC 100172.</title>
        <authorList>
            <person name="Zhang F."/>
            <person name="Wang G."/>
            <person name="Zhang L."/>
        </authorList>
    </citation>
    <scope>NUCLEOTIDE SEQUENCE [LARGE SCALE GENOMIC DNA]</scope>
    <source>
        <strain evidence="9 10">NBRC 100172</strain>
    </source>
</reference>
<sequence>MEMIKQVLQTSAKLYQHLTNLPIEEQRDEYIEKIHLLLDERGLLIEEMQKGGFQVDLENKSHKMLVELDKGIRERLNKVMKLIQEDLKDLQNAKRNEQQYRNPYASVQVMDGRYFDNKK</sequence>
<name>A0A0A3IGH1_9BACI</name>
<evidence type="ECO:0000256" key="3">
    <source>
        <dbReference type="ARBA" id="ARBA00022795"/>
    </source>
</evidence>
<feature type="coiled-coil region" evidence="8">
    <location>
        <begin position="73"/>
        <end position="100"/>
    </location>
</feature>
<evidence type="ECO:0000256" key="8">
    <source>
        <dbReference type="SAM" id="Coils"/>
    </source>
</evidence>
<keyword evidence="9" id="KW-0282">Flagellum</keyword>
<comment type="caution">
    <text evidence="9">The sequence shown here is derived from an EMBL/GenBank/DDBJ whole genome shotgun (WGS) entry which is preliminary data.</text>
</comment>
<evidence type="ECO:0000256" key="4">
    <source>
        <dbReference type="ARBA" id="ARBA00023186"/>
    </source>
</evidence>
<accession>A0A0A3IGH1</accession>
<comment type="similarity">
    <text evidence="6">Belongs to the bacillales FliT family.</text>
</comment>
<keyword evidence="3" id="KW-1005">Bacterial flagellum biogenesis</keyword>
<keyword evidence="2" id="KW-0963">Cytoplasm</keyword>
<organism evidence="9 10">
    <name type="scientific">Lysinibacillus odysseyi 34hs-1 = NBRC 100172</name>
    <dbReference type="NCBI Taxonomy" id="1220589"/>
    <lineage>
        <taxon>Bacteria</taxon>
        <taxon>Bacillati</taxon>
        <taxon>Bacillota</taxon>
        <taxon>Bacilli</taxon>
        <taxon>Bacillales</taxon>
        <taxon>Bacillaceae</taxon>
        <taxon>Lysinibacillus</taxon>
    </lineage>
</organism>
<dbReference type="RefSeq" id="WP_036155671.1">
    <property type="nucleotide sequence ID" value="NZ_JPVP01000057.1"/>
</dbReference>
<dbReference type="STRING" id="1220589.CD32_13990"/>
<keyword evidence="10" id="KW-1185">Reference proteome</keyword>
<dbReference type="OrthoDB" id="2353131at2"/>
<proteinExistence type="inferred from homology"/>
<dbReference type="AlphaFoldDB" id="A0A0A3IGH1"/>
<evidence type="ECO:0000256" key="6">
    <source>
        <dbReference type="ARBA" id="ARBA00093785"/>
    </source>
</evidence>
<comment type="subcellular location">
    <subcellularLocation>
        <location evidence="1">Cytoplasm</location>
        <location evidence="1">Cytosol</location>
    </subcellularLocation>
</comment>
<keyword evidence="4" id="KW-0143">Chaperone</keyword>
<keyword evidence="9" id="KW-0969">Cilium</keyword>
<evidence type="ECO:0000256" key="7">
    <source>
        <dbReference type="ARBA" id="ARBA00093797"/>
    </source>
</evidence>
<keyword evidence="9" id="KW-0966">Cell projection</keyword>
<comment type="function">
    <text evidence="5">May act as an export chaperone for the filament capping protein FliD.</text>
</comment>
<dbReference type="Pfam" id="PF05400">
    <property type="entry name" value="FliT"/>
    <property type="match status" value="1"/>
</dbReference>
<evidence type="ECO:0000313" key="9">
    <source>
        <dbReference type="EMBL" id="KGR83809.1"/>
    </source>
</evidence>